<dbReference type="InterPro" id="IPR014009">
    <property type="entry name" value="PIK_FAT"/>
</dbReference>
<keyword evidence="3" id="KW-0808">Transferase</keyword>
<sequence>MSGNPQYHITHRMVPLICQALVAAPEDEIVWLEGLRMLANPKLKQALTLTSSIWLPLLLRGLEVTKPVPVIVSALKLLDHVSEILEPMKSCLVKPLRALGREKQYEELEELVWVIEKLELTVWNSDKEVIGRPRNLRTAPNSQANTPLPAGLSLQPAQKEQHPLLAEILAHNLPPKSRTVQQAWCQTLLSSAHDNPNIWLHNLYQATLESSNVPELVIASKLGPLIHEELFQTAFMKCYVQLESDQAFKNIVDNTLVSILSDASVNQEILIVLLELLAFFHKDKREFSSSVHEAAKACALNHFNGALNQPVPGVVLWYVEQNAENFPVQENIGNLVETNIRVGSAGYDAAWSTLLWLENDWQVEPEPLWITQLSHWQQALDAQTKLDQGQEGTSFSSFNTRMICYHALGAYQQGHELAQTLFEGLDDNERRNTAHWATAAAWHMGDFEAMADYLAFHPKGTSKSLYKAIIDVHNGQYASAFHHISKAQSLSYDEVQVQLDVGPQVAHRSLAKTELLVELQEVIQYKSQPEMRDNIISTWKTRFKKSHADPNTWLKRLELWTLAIPPAMTMHLQSCFIDCAKLCESAGMHQAAQSMLKKITPEIPPLGCKVEYTRFRFEWKKAYQDQDQSRMYEILNKLVKHTQDYLQHIGIDQEALERQGLGLQPLSVMANRTRLEHQILSRRYYRIAEWTAALQGASWASDDQSQVLNYTSLASKLDDDWYAACFSLAERSLSIFEMNEFSRSDSVAVSSYIVPALRGLFLAARTKENPEFVIKALLRLVTLWFRFGESTAVLVEVENQLSLTPVEPWLSAIPQLIARLGTPHKDLQYTLINLLKSISSQYPHAVIWPLLTATQTSKVEHQETARVIMSFICTMPDGIRLVDQAELVGKELIRTSASLMEKWRGIIEKIIPRDDLMQTAWHKVPSMWEHDIQYLRAIETPDEEQFVQLFGDQLLQIDKSLKRYKSNRQMSLVNFAYQELYKLYGDLDAQINQWKQPGSKLHLASTAPRLLSLRDCVLTVPGQYDPHLKLDDQAFIDSFAPIVDILSSKQLPRKLVIRSYTADYTFLLKGNEDLRGDERIMQLFNLINTMLNHNSDAFSRNLHLLPYEVIPLSPSAGLVSWVSNTQQLQSMIQINRAKNKQNDLNDKETASLLGHDPETFNPRRENPRFDPPAEMDRYDKLPIPTKIQRLKAALSHSKQSDLKDVLWQKSPSSNIWVRRRTNFARTVGVSSFVGYIIGLGDRHGSNILIDQLTWGALHIDFGDLFNVAQERSFLPEKVPFRLTRMMTNAFELASRGGLEVPGSRGTFKQASLIVMNVLRDSRSTVLAMLEAFLYDPLLSWTIGPNEPSHAEHNTQSSTERQTKTHTKRAHVQTHIVPQSLAPAAGCTGNSDIYDRIENSLIATYLETDSYMARVSSSTGMTNTKALQVLSQIERKLIGYHKDADQPLTINRQVQALIEEATDLKNLSQGYVLGWIPQW</sequence>
<gene>
    <name evidence="13" type="ORF">I302_103638</name>
</gene>
<evidence type="ECO:0000256" key="3">
    <source>
        <dbReference type="ARBA" id="ARBA00022679"/>
    </source>
</evidence>
<dbReference type="SMART" id="SM01343">
    <property type="entry name" value="FATC"/>
    <property type="match status" value="1"/>
</dbReference>
<feature type="region of interest" description="Disordered" evidence="9">
    <location>
        <begin position="1152"/>
        <end position="1177"/>
    </location>
</feature>
<evidence type="ECO:0000256" key="7">
    <source>
        <dbReference type="ARBA" id="ARBA00022840"/>
    </source>
</evidence>
<keyword evidence="14" id="KW-1185">Reference proteome</keyword>
<dbReference type="GO" id="GO:0005634">
    <property type="term" value="C:nucleus"/>
    <property type="evidence" value="ECO:0007669"/>
    <property type="project" value="TreeGrafter"/>
</dbReference>
<evidence type="ECO:0000259" key="10">
    <source>
        <dbReference type="PROSITE" id="PS50290"/>
    </source>
</evidence>
<dbReference type="PROSITE" id="PS50290">
    <property type="entry name" value="PI3_4_KINASE_3"/>
    <property type="match status" value="1"/>
</dbReference>
<evidence type="ECO:0000256" key="5">
    <source>
        <dbReference type="ARBA" id="ARBA00022741"/>
    </source>
</evidence>
<evidence type="ECO:0000256" key="1">
    <source>
        <dbReference type="ARBA" id="ARBA00011031"/>
    </source>
</evidence>
<keyword evidence="4" id="KW-0677">Repeat</keyword>
<evidence type="ECO:0000256" key="6">
    <source>
        <dbReference type="ARBA" id="ARBA00022777"/>
    </source>
</evidence>
<dbReference type="EC" id="2.7.11.1" evidence="2"/>
<dbReference type="Proteomes" id="UP000092730">
    <property type="component" value="Chromosome 2"/>
</dbReference>
<organism evidence="13 14">
    <name type="scientific">Kwoniella bestiolae CBS 10118</name>
    <dbReference type="NCBI Taxonomy" id="1296100"/>
    <lineage>
        <taxon>Eukaryota</taxon>
        <taxon>Fungi</taxon>
        <taxon>Dikarya</taxon>
        <taxon>Basidiomycota</taxon>
        <taxon>Agaricomycotina</taxon>
        <taxon>Tremellomycetes</taxon>
        <taxon>Tremellales</taxon>
        <taxon>Cryptococcaceae</taxon>
        <taxon>Kwoniella</taxon>
    </lineage>
</organism>
<keyword evidence="7" id="KW-0067">ATP-binding</keyword>
<dbReference type="InterPro" id="IPR000403">
    <property type="entry name" value="PI3/4_kinase_cat_dom"/>
</dbReference>
<keyword evidence="6" id="KW-0418">Kinase</keyword>
<dbReference type="Gene3D" id="1.10.1070.11">
    <property type="entry name" value="Phosphatidylinositol 3-/4-kinase, catalytic domain"/>
    <property type="match status" value="1"/>
</dbReference>
<evidence type="ECO:0000259" key="11">
    <source>
        <dbReference type="PROSITE" id="PS51189"/>
    </source>
</evidence>
<dbReference type="Pfam" id="PF08771">
    <property type="entry name" value="FRB_dom"/>
    <property type="match status" value="1"/>
</dbReference>
<dbReference type="GO" id="GO:0031932">
    <property type="term" value="C:TORC2 complex"/>
    <property type="evidence" value="ECO:0007669"/>
    <property type="project" value="TreeGrafter"/>
</dbReference>
<dbReference type="Pfam" id="PF02260">
    <property type="entry name" value="FATC"/>
    <property type="match status" value="1"/>
</dbReference>
<dbReference type="InterPro" id="IPR011009">
    <property type="entry name" value="Kinase-like_dom_sf"/>
</dbReference>
<dbReference type="InterPro" id="IPR050517">
    <property type="entry name" value="DDR_Repair_Kinase"/>
</dbReference>
<dbReference type="GO" id="GO:0031931">
    <property type="term" value="C:TORC1 complex"/>
    <property type="evidence" value="ECO:0007669"/>
    <property type="project" value="TreeGrafter"/>
</dbReference>
<dbReference type="GeneID" id="30206741"/>
<dbReference type="InterPro" id="IPR009076">
    <property type="entry name" value="FRB_dom"/>
</dbReference>
<feature type="compositionally biased region" description="Basic and acidic residues" evidence="9">
    <location>
        <begin position="1152"/>
        <end position="1168"/>
    </location>
</feature>
<dbReference type="GO" id="GO:0044877">
    <property type="term" value="F:protein-containing complex binding"/>
    <property type="evidence" value="ECO:0007669"/>
    <property type="project" value="InterPro"/>
</dbReference>
<dbReference type="InterPro" id="IPR036940">
    <property type="entry name" value="PI3/4_kinase_cat_sf"/>
</dbReference>
<reference evidence="13" key="1">
    <citation type="submission" date="2013-07" db="EMBL/GenBank/DDBJ databases">
        <authorList>
            <consortium name="The Broad Institute Genome Sequencing Platform"/>
            <person name="Cuomo C."/>
            <person name="Litvintseva A."/>
            <person name="Chen Y."/>
            <person name="Heitman J."/>
            <person name="Sun S."/>
            <person name="Springer D."/>
            <person name="Dromer F."/>
            <person name="Young S.K."/>
            <person name="Zeng Q."/>
            <person name="Gargeya S."/>
            <person name="Fitzgerald M."/>
            <person name="Abouelleil A."/>
            <person name="Alvarado L."/>
            <person name="Berlin A.M."/>
            <person name="Chapman S.B."/>
            <person name="Dewar J."/>
            <person name="Goldberg J."/>
            <person name="Griggs A."/>
            <person name="Gujja S."/>
            <person name="Hansen M."/>
            <person name="Howarth C."/>
            <person name="Imamovic A."/>
            <person name="Larimer J."/>
            <person name="McCowan C."/>
            <person name="Murphy C."/>
            <person name="Pearson M."/>
            <person name="Priest M."/>
            <person name="Roberts A."/>
            <person name="Saif S."/>
            <person name="Shea T."/>
            <person name="Sykes S."/>
            <person name="Wortman J."/>
            <person name="Nusbaum C."/>
            <person name="Birren B."/>
        </authorList>
    </citation>
    <scope>NUCLEOTIDE SEQUENCE</scope>
    <source>
        <strain evidence="13">CBS 10118</strain>
    </source>
</reference>
<comment type="similarity">
    <text evidence="1">Belongs to the PI3/PI4-kinase family.</text>
</comment>
<evidence type="ECO:0000256" key="2">
    <source>
        <dbReference type="ARBA" id="ARBA00012513"/>
    </source>
</evidence>
<dbReference type="SMART" id="SM01345">
    <property type="entry name" value="Rapamycin_bind"/>
    <property type="match status" value="1"/>
</dbReference>
<feature type="domain" description="FAT" evidence="11">
    <location>
        <begin position="394"/>
        <end position="856"/>
    </location>
</feature>
<dbReference type="PROSITE" id="PS51189">
    <property type="entry name" value="FAT"/>
    <property type="match status" value="1"/>
</dbReference>
<dbReference type="InterPro" id="IPR003151">
    <property type="entry name" value="PIK-rel_kinase_FAT"/>
</dbReference>
<dbReference type="InterPro" id="IPR003152">
    <property type="entry name" value="FATC_dom"/>
</dbReference>
<proteinExistence type="inferred from homology"/>
<dbReference type="PROSITE" id="PS51190">
    <property type="entry name" value="FATC"/>
    <property type="match status" value="1"/>
</dbReference>
<dbReference type="Pfam" id="PF02259">
    <property type="entry name" value="FAT"/>
    <property type="match status" value="1"/>
</dbReference>
<dbReference type="PANTHER" id="PTHR11139">
    <property type="entry name" value="ATAXIA TELANGIECTASIA MUTATED ATM -RELATED"/>
    <property type="match status" value="1"/>
</dbReference>
<dbReference type="InterPro" id="IPR057564">
    <property type="entry name" value="HEAT_ATR"/>
</dbReference>
<evidence type="ECO:0000313" key="14">
    <source>
        <dbReference type="Proteomes" id="UP000092730"/>
    </source>
</evidence>
<evidence type="ECO:0000313" key="13">
    <source>
        <dbReference type="EMBL" id="WVW81643.1"/>
    </source>
</evidence>
<evidence type="ECO:0000259" key="12">
    <source>
        <dbReference type="PROSITE" id="PS51190"/>
    </source>
</evidence>
<dbReference type="Pfam" id="PF23593">
    <property type="entry name" value="HEAT_ATR"/>
    <property type="match status" value="1"/>
</dbReference>
<dbReference type="Gene3D" id="3.30.1010.10">
    <property type="entry name" value="Phosphatidylinositol 3-kinase Catalytic Subunit, Chain A, domain 4"/>
    <property type="match status" value="1"/>
</dbReference>
<dbReference type="EMBL" id="CP144542">
    <property type="protein sequence ID" value="WVW81643.1"/>
    <property type="molecule type" value="Genomic_DNA"/>
</dbReference>
<dbReference type="SUPFAM" id="SSF56112">
    <property type="entry name" value="Protein kinase-like (PK-like)"/>
    <property type="match status" value="1"/>
</dbReference>
<reference evidence="13" key="2">
    <citation type="submission" date="2024-02" db="EMBL/GenBank/DDBJ databases">
        <title>Comparative genomics of Cryptococcus and Kwoniella reveals pathogenesis evolution and contrasting modes of karyotype evolution via chromosome fusion or intercentromeric recombination.</title>
        <authorList>
            <person name="Coelho M.A."/>
            <person name="David-Palma M."/>
            <person name="Shea T."/>
            <person name="Bowers K."/>
            <person name="McGinley-Smith S."/>
            <person name="Mohammad A.W."/>
            <person name="Gnirke A."/>
            <person name="Yurkov A.M."/>
            <person name="Nowrousian M."/>
            <person name="Sun S."/>
            <person name="Cuomo C.A."/>
            <person name="Heitman J."/>
        </authorList>
    </citation>
    <scope>NUCLEOTIDE SEQUENCE</scope>
    <source>
        <strain evidence="13">CBS 10118</strain>
    </source>
</reference>
<dbReference type="GO" id="GO:0004674">
    <property type="term" value="F:protein serine/threonine kinase activity"/>
    <property type="evidence" value="ECO:0007669"/>
    <property type="project" value="UniProtKB-EC"/>
</dbReference>
<dbReference type="GO" id="GO:0005524">
    <property type="term" value="F:ATP binding"/>
    <property type="evidence" value="ECO:0007669"/>
    <property type="project" value="UniProtKB-KW"/>
</dbReference>
<evidence type="ECO:0000256" key="8">
    <source>
        <dbReference type="ARBA" id="ARBA00048679"/>
    </source>
</evidence>
<feature type="region of interest" description="Disordered" evidence="9">
    <location>
        <begin position="1345"/>
        <end position="1364"/>
    </location>
</feature>
<dbReference type="GO" id="GO:0031929">
    <property type="term" value="P:TOR signaling"/>
    <property type="evidence" value="ECO:0007669"/>
    <property type="project" value="TreeGrafter"/>
</dbReference>
<dbReference type="KEGG" id="kbi:30206741"/>
<name>A0AAJ8M7F2_9TREE</name>
<feature type="domain" description="FATC" evidence="12">
    <location>
        <begin position="1445"/>
        <end position="1478"/>
    </location>
</feature>
<dbReference type="GO" id="GO:0016242">
    <property type="term" value="P:negative regulation of macroautophagy"/>
    <property type="evidence" value="ECO:0007669"/>
    <property type="project" value="TreeGrafter"/>
</dbReference>
<evidence type="ECO:0000256" key="4">
    <source>
        <dbReference type="ARBA" id="ARBA00022737"/>
    </source>
</evidence>
<keyword evidence="5" id="KW-0547">Nucleotide-binding</keyword>
<dbReference type="RefSeq" id="XP_065725777.1">
    <property type="nucleotide sequence ID" value="XM_065869705.1"/>
</dbReference>
<evidence type="ECO:0000256" key="9">
    <source>
        <dbReference type="SAM" id="MobiDB-lite"/>
    </source>
</evidence>
<comment type="catalytic activity">
    <reaction evidence="8">
        <text>L-seryl-[protein] + ATP = O-phospho-L-seryl-[protein] + ADP + H(+)</text>
        <dbReference type="Rhea" id="RHEA:17989"/>
        <dbReference type="Rhea" id="RHEA-COMP:9863"/>
        <dbReference type="Rhea" id="RHEA-COMP:11604"/>
        <dbReference type="ChEBI" id="CHEBI:15378"/>
        <dbReference type="ChEBI" id="CHEBI:29999"/>
        <dbReference type="ChEBI" id="CHEBI:30616"/>
        <dbReference type="ChEBI" id="CHEBI:83421"/>
        <dbReference type="ChEBI" id="CHEBI:456216"/>
        <dbReference type="EC" id="2.7.11.1"/>
    </reaction>
</comment>
<dbReference type="Pfam" id="PF00454">
    <property type="entry name" value="PI3_PI4_kinase"/>
    <property type="match status" value="1"/>
</dbReference>
<protein>
    <recommendedName>
        <fullName evidence="2">non-specific serine/threonine protein kinase</fullName>
        <ecNumber evidence="2">2.7.11.1</ecNumber>
    </recommendedName>
</protein>
<dbReference type="SMART" id="SM00146">
    <property type="entry name" value="PI3Kc"/>
    <property type="match status" value="1"/>
</dbReference>
<dbReference type="GO" id="GO:0005737">
    <property type="term" value="C:cytoplasm"/>
    <property type="evidence" value="ECO:0007669"/>
    <property type="project" value="TreeGrafter"/>
</dbReference>
<accession>A0AAJ8M7F2</accession>
<dbReference type="PANTHER" id="PTHR11139:SF9">
    <property type="entry name" value="SERINE_THREONINE-PROTEIN KINASE MTOR"/>
    <property type="match status" value="1"/>
</dbReference>
<feature type="domain" description="PI3K/PI4K catalytic" evidence="10">
    <location>
        <begin position="1039"/>
        <end position="1380"/>
    </location>
</feature>